<protein>
    <recommendedName>
        <fullName evidence="4">Yip1 domain-containing protein</fullName>
    </recommendedName>
</protein>
<feature type="transmembrane region" description="Helical" evidence="1">
    <location>
        <begin position="71"/>
        <end position="98"/>
    </location>
</feature>
<keyword evidence="1" id="KW-1133">Transmembrane helix</keyword>
<accession>A0ABS9SD52</accession>
<feature type="transmembrane region" description="Helical" evidence="1">
    <location>
        <begin position="177"/>
        <end position="195"/>
    </location>
</feature>
<name>A0ABS9SD52_9GAMM</name>
<evidence type="ECO:0000313" key="3">
    <source>
        <dbReference type="Proteomes" id="UP001320609"/>
    </source>
</evidence>
<feature type="transmembrane region" description="Helical" evidence="1">
    <location>
        <begin position="147"/>
        <end position="165"/>
    </location>
</feature>
<evidence type="ECO:0008006" key="4">
    <source>
        <dbReference type="Google" id="ProtNLM"/>
    </source>
</evidence>
<feature type="transmembrane region" description="Helical" evidence="1">
    <location>
        <begin position="33"/>
        <end position="51"/>
    </location>
</feature>
<feature type="transmembrane region" description="Helical" evidence="1">
    <location>
        <begin position="110"/>
        <end position="127"/>
    </location>
</feature>
<dbReference type="Proteomes" id="UP001320609">
    <property type="component" value="Unassembled WGS sequence"/>
</dbReference>
<proteinExistence type="predicted"/>
<keyword evidence="1" id="KW-0812">Transmembrane</keyword>
<evidence type="ECO:0000313" key="2">
    <source>
        <dbReference type="EMBL" id="MCH4814039.1"/>
    </source>
</evidence>
<gene>
    <name evidence="2" type="ORF">MLE19_22235</name>
</gene>
<reference evidence="2 3" key="1">
    <citation type="submission" date="2022-03" db="EMBL/GenBank/DDBJ databases">
        <title>Genomic signatures underlying metal tolerance in selected Arctic bacterial isolates.</title>
        <authorList>
            <person name="Thomas F.A."/>
            <person name="Venkatachalam S."/>
            <person name="Krishnan K.P."/>
        </authorList>
    </citation>
    <scope>NUCLEOTIDE SEQUENCE [LARGE SCALE GENOMIC DNA]</scope>
    <source>
        <strain evidence="2 3">HM116</strain>
    </source>
</reference>
<organism evidence="2 3">
    <name type="scientific">Vreelandella neptunia</name>
    <dbReference type="NCBI Taxonomy" id="115551"/>
    <lineage>
        <taxon>Bacteria</taxon>
        <taxon>Pseudomonadati</taxon>
        <taxon>Pseudomonadota</taxon>
        <taxon>Gammaproteobacteria</taxon>
        <taxon>Oceanospirillales</taxon>
        <taxon>Halomonadaceae</taxon>
        <taxon>Vreelandella</taxon>
    </lineage>
</organism>
<keyword evidence="1" id="KW-0472">Membrane</keyword>
<dbReference type="EMBL" id="JAKVTW010000032">
    <property type="protein sequence ID" value="MCH4814039.1"/>
    <property type="molecule type" value="Genomic_DNA"/>
</dbReference>
<sequence length="196" mass="22333">MNAVVTFLTTVPEDYQAIHKELKNRGLKHLKTLFFFSYFTLGFAFFNLYYFGEYNTDAIISVLFNERLLAYSVITTLGFLGFYILFSALSLTFCGFSYLAKAFRWIGECCYEFAFGLIVVYLVGFMIDAPISVGSMPWLDLTQRNAYVLFNIFVLFLAIALELLLFVDKKVKKKSTCLALVLFVSAGFFLGYLTAS</sequence>
<dbReference type="RefSeq" id="WP_240720528.1">
    <property type="nucleotide sequence ID" value="NZ_JAKVTW010000032.1"/>
</dbReference>
<evidence type="ECO:0000256" key="1">
    <source>
        <dbReference type="SAM" id="Phobius"/>
    </source>
</evidence>
<comment type="caution">
    <text evidence="2">The sequence shown here is derived from an EMBL/GenBank/DDBJ whole genome shotgun (WGS) entry which is preliminary data.</text>
</comment>
<keyword evidence="3" id="KW-1185">Reference proteome</keyword>